<proteinExistence type="predicted"/>
<reference evidence="2 3" key="2">
    <citation type="submission" date="2018-10" db="EMBL/GenBank/DDBJ databases">
        <authorList>
            <consortium name="Pathogen Informatics"/>
        </authorList>
    </citation>
    <scope>NUCLEOTIDE SEQUENCE [LARGE SCALE GENOMIC DNA]</scope>
</reference>
<feature type="compositionally biased region" description="Basic and acidic residues" evidence="1">
    <location>
        <begin position="738"/>
        <end position="784"/>
    </location>
</feature>
<sequence>MSEKEGGLKSIVDVMVAGYLARCNYVCSYKCLTEESPNLRSQVQFANGKVMFDDLLHGKRLDEIIIMFNECGGVLVPPAFLDFGSKLRDLANEYTALTNPDVHFSSVQKSLYGKRVPPSSQSRAVIKENQLKDAVNFSSLGLPAEQECPCDEHNVPSPSSSARRKSTQPVSTKNRLVENVMHAAQHAIVGRSIAESSPSTDANTISVGEGVIDNLDGSFLSYFPEMVASEFDMLDLGEPSTSHLEESGEAFVQSEKSLLHGTAFQVGDERGSPMNLANIPQHSDLKENLVCDISKTEVDSTKLPASSSSTSSPVSKVITTSVFPKDGEEESIKHVEFLKKRKKQDPFAKRKKKVAFGTTKPNENTDGDSASVSSGSGLDSSREAEKRNDLQKLSLEDLFDNTDEVQEQDVHDTFNTRQQKTDLCGKGKKVNGAVGSGGGVAANEDKEVAATRNLVDLGDTPATSSCEEMGDHEMNKEKQKVEENSRRAEGWVKLTAGKRENYEGKNEADETKRVFGDQNSGKTRKIVMESKKCEEVNKKPSDGKRMALSLPKGANVVKDEEVKKTSTTEKVLEGVPPFPRQSDGSNNLSMEKSKSVDFAANAEEQTGVVFPEKTNLGGTETAFGTLEEGELLPSPKKIINRCGDTAGDEKQLEHKDKANNKNVVERSPSNFETGSKERKKKDKELKLRKEREEIERLRKKQLEDEGRRAAYREQKRKKELEKEAREKEEREKRRKERLGRLEDKRKLERESDKRVEKECHASESCLKNKQDFSEVRGGNREKVSKAGSKFDSLLEESLFGGEKVSRKQREGKGKDVFEGRLHHKKSYSVPEKHVASAPGKKDEAKSKLERDNKDAAAKRQELFIDNLFETMTAPPSCSKREETISVEQTKRSCDFLRRVIATVEEKSGGERSKREKVVSSGVDKGRPNLLVRGGHSARGKFTQKNYNFS</sequence>
<feature type="compositionally biased region" description="Polar residues" evidence="1">
    <location>
        <begin position="156"/>
        <end position="171"/>
    </location>
</feature>
<feature type="region of interest" description="Disordered" evidence="1">
    <location>
        <begin position="905"/>
        <end position="949"/>
    </location>
</feature>
<organism evidence="4">
    <name type="scientific">Enterobius vermicularis</name>
    <name type="common">Human pinworm</name>
    <dbReference type="NCBI Taxonomy" id="51028"/>
    <lineage>
        <taxon>Eukaryota</taxon>
        <taxon>Metazoa</taxon>
        <taxon>Ecdysozoa</taxon>
        <taxon>Nematoda</taxon>
        <taxon>Chromadorea</taxon>
        <taxon>Rhabditida</taxon>
        <taxon>Spirurina</taxon>
        <taxon>Oxyuridomorpha</taxon>
        <taxon>Oxyuroidea</taxon>
        <taxon>Oxyuridae</taxon>
        <taxon>Enterobius</taxon>
    </lineage>
</organism>
<evidence type="ECO:0000313" key="2">
    <source>
        <dbReference type="EMBL" id="VDD93135.1"/>
    </source>
</evidence>
<feature type="compositionally biased region" description="Low complexity" evidence="1">
    <location>
        <begin position="367"/>
        <end position="379"/>
    </location>
</feature>
<evidence type="ECO:0000256" key="1">
    <source>
        <dbReference type="SAM" id="MobiDB-lite"/>
    </source>
</evidence>
<keyword evidence="3" id="KW-1185">Reference proteome</keyword>
<feature type="compositionally biased region" description="Basic and acidic residues" evidence="1">
    <location>
        <begin position="905"/>
        <end position="917"/>
    </location>
</feature>
<feature type="region of interest" description="Disordered" evidence="1">
    <location>
        <begin position="451"/>
        <end position="487"/>
    </location>
</feature>
<reference evidence="4" key="1">
    <citation type="submission" date="2016-04" db="UniProtKB">
        <authorList>
            <consortium name="WormBaseParasite"/>
        </authorList>
    </citation>
    <scope>IDENTIFICATION</scope>
</reference>
<feature type="compositionally biased region" description="Basic and acidic residues" evidence="1">
    <location>
        <begin position="502"/>
        <end position="515"/>
    </location>
</feature>
<feature type="compositionally biased region" description="Basic and acidic residues" evidence="1">
    <location>
        <begin position="380"/>
        <end position="389"/>
    </location>
</feature>
<dbReference type="WBParaSite" id="EVEC_0000840201-mRNA-1">
    <property type="protein sequence ID" value="EVEC_0000840201-mRNA-1"/>
    <property type="gene ID" value="EVEC_0000840201"/>
</dbReference>
<gene>
    <name evidence="2" type="ORF">EVEC_LOCUS7886</name>
</gene>
<feature type="compositionally biased region" description="Basic and acidic residues" evidence="1">
    <location>
        <begin position="647"/>
        <end position="659"/>
    </location>
</feature>
<feature type="compositionally biased region" description="Basic and acidic residues" evidence="1">
    <location>
        <begin position="557"/>
        <end position="572"/>
    </location>
</feature>
<evidence type="ECO:0000313" key="3">
    <source>
        <dbReference type="Proteomes" id="UP000274131"/>
    </source>
</evidence>
<feature type="compositionally biased region" description="Basic and acidic residues" evidence="1">
    <location>
        <begin position="526"/>
        <end position="545"/>
    </location>
</feature>
<name>A0A158QB65_ENTVE</name>
<feature type="region of interest" description="Disordered" evidence="1">
    <location>
        <begin position="502"/>
        <end position="787"/>
    </location>
</feature>
<feature type="compositionally biased region" description="Basic and acidic residues" evidence="1">
    <location>
        <begin position="803"/>
        <end position="820"/>
    </location>
</feature>
<protein>
    <submittedName>
        <fullName evidence="4">LisH domain-containing protein</fullName>
    </submittedName>
</protein>
<dbReference type="EMBL" id="UXUI01009144">
    <property type="protein sequence ID" value="VDD93135.1"/>
    <property type="molecule type" value="Genomic_DNA"/>
</dbReference>
<dbReference type="STRING" id="51028.A0A158QB65"/>
<feature type="compositionally biased region" description="Basic and acidic residues" evidence="1">
    <location>
        <begin position="469"/>
        <end position="487"/>
    </location>
</feature>
<dbReference type="OrthoDB" id="5877880at2759"/>
<feature type="region of interest" description="Disordered" evidence="1">
    <location>
        <begin position="348"/>
        <end position="389"/>
    </location>
</feature>
<feature type="compositionally biased region" description="Basic and acidic residues" evidence="1">
    <location>
        <begin position="682"/>
        <end position="731"/>
    </location>
</feature>
<feature type="compositionally biased region" description="Basic and acidic residues" evidence="1">
    <location>
        <begin position="830"/>
        <end position="855"/>
    </location>
</feature>
<feature type="region of interest" description="Disordered" evidence="1">
    <location>
        <begin position="801"/>
        <end position="855"/>
    </location>
</feature>
<accession>A0A158QB65</accession>
<dbReference type="Proteomes" id="UP000274131">
    <property type="component" value="Unassembled WGS sequence"/>
</dbReference>
<dbReference type="AlphaFoldDB" id="A0A158QB65"/>
<feature type="region of interest" description="Disordered" evidence="1">
    <location>
        <begin position="148"/>
        <end position="171"/>
    </location>
</feature>
<evidence type="ECO:0000313" key="4">
    <source>
        <dbReference type="WBParaSite" id="EVEC_0000840201-mRNA-1"/>
    </source>
</evidence>